<evidence type="ECO:0000256" key="1">
    <source>
        <dbReference type="ARBA" id="ARBA00004613"/>
    </source>
</evidence>
<reference evidence="5" key="1">
    <citation type="submission" date="2021-10" db="EMBL/GenBank/DDBJ databases">
        <title>Tropical sea cucumber genome reveals ecological adaptation and Cuvierian tubules defense mechanism.</title>
        <authorList>
            <person name="Chen T."/>
        </authorList>
    </citation>
    <scope>NUCLEOTIDE SEQUENCE</scope>
    <source>
        <strain evidence="5">Nanhai2018</strain>
        <tissue evidence="5">Muscle</tissue>
    </source>
</reference>
<dbReference type="PANTHER" id="PTHR11412:SF166">
    <property type="entry name" value="NTR DOMAIN-CONTAINING PROTEIN"/>
    <property type="match status" value="1"/>
</dbReference>
<dbReference type="SMART" id="SM01360">
    <property type="entry name" value="A2M"/>
    <property type="match status" value="1"/>
</dbReference>
<dbReference type="InterPro" id="IPR036595">
    <property type="entry name" value="A-macroglobulin_rcpt-bd_sf"/>
</dbReference>
<keyword evidence="3" id="KW-1015">Disulfide bond</keyword>
<dbReference type="OrthoDB" id="6359008at2759"/>
<dbReference type="PROSITE" id="PS50189">
    <property type="entry name" value="NTR"/>
    <property type="match status" value="1"/>
</dbReference>
<dbReference type="InterPro" id="IPR018933">
    <property type="entry name" value="Netrin_module_non-TIMP"/>
</dbReference>
<protein>
    <submittedName>
        <fullName evidence="5">Complement C3</fullName>
    </submittedName>
</protein>
<feature type="domain" description="NTR" evidence="4">
    <location>
        <begin position="1011"/>
        <end position="1148"/>
    </location>
</feature>
<dbReference type="InterPro" id="IPR011626">
    <property type="entry name" value="Alpha-macroglobulin_TED"/>
</dbReference>
<dbReference type="InterPro" id="IPR050473">
    <property type="entry name" value="A2M/Complement_sys"/>
</dbReference>
<dbReference type="Pfam" id="PF00207">
    <property type="entry name" value="A2M"/>
    <property type="match status" value="1"/>
</dbReference>
<dbReference type="PANTHER" id="PTHR11412">
    <property type="entry name" value="MACROGLOBULIN / COMPLEMENT"/>
    <property type="match status" value="1"/>
</dbReference>
<dbReference type="SMART" id="SM01361">
    <property type="entry name" value="A2M_recep"/>
    <property type="match status" value="1"/>
</dbReference>
<accession>A0A9Q1H0H4</accession>
<dbReference type="Gene3D" id="2.60.40.1930">
    <property type="match status" value="1"/>
</dbReference>
<dbReference type="SMART" id="SM01359">
    <property type="entry name" value="A2M_N_2"/>
    <property type="match status" value="1"/>
</dbReference>
<dbReference type="InterPro" id="IPR008993">
    <property type="entry name" value="TIMP-like_OB-fold"/>
</dbReference>
<comment type="subcellular location">
    <subcellularLocation>
        <location evidence="1">Secreted</location>
    </subcellularLocation>
</comment>
<dbReference type="InterPro" id="IPR001599">
    <property type="entry name" value="Macroglobln_a2"/>
</dbReference>
<keyword evidence="2" id="KW-0964">Secreted</keyword>
<evidence type="ECO:0000256" key="3">
    <source>
        <dbReference type="ARBA" id="ARBA00023157"/>
    </source>
</evidence>
<dbReference type="Gene3D" id="2.60.40.690">
    <property type="entry name" value="Alpha-macroglobulin, receptor-binding domain"/>
    <property type="match status" value="1"/>
</dbReference>
<dbReference type="SMART" id="SM01419">
    <property type="entry name" value="Thiol-ester_cl"/>
    <property type="match status" value="1"/>
</dbReference>
<dbReference type="Gene3D" id="1.20.50.70">
    <property type="match status" value="1"/>
</dbReference>
<dbReference type="SUPFAM" id="SSF48239">
    <property type="entry name" value="Terpenoid cyclases/Protein prenyltransferases"/>
    <property type="match status" value="1"/>
</dbReference>
<keyword evidence="6" id="KW-1185">Reference proteome</keyword>
<dbReference type="InterPro" id="IPR047565">
    <property type="entry name" value="Alpha-macroglob_thiol-ester_cl"/>
</dbReference>
<organism evidence="5 6">
    <name type="scientific">Holothuria leucospilota</name>
    <name type="common">Black long sea cucumber</name>
    <name type="synonym">Mertensiothuria leucospilota</name>
    <dbReference type="NCBI Taxonomy" id="206669"/>
    <lineage>
        <taxon>Eukaryota</taxon>
        <taxon>Metazoa</taxon>
        <taxon>Echinodermata</taxon>
        <taxon>Eleutherozoa</taxon>
        <taxon>Echinozoa</taxon>
        <taxon>Holothuroidea</taxon>
        <taxon>Aspidochirotacea</taxon>
        <taxon>Aspidochirotida</taxon>
        <taxon>Holothuriidae</taxon>
        <taxon>Holothuria</taxon>
    </lineage>
</organism>
<dbReference type="AlphaFoldDB" id="A0A9Q1H0H4"/>
<dbReference type="Proteomes" id="UP001152320">
    <property type="component" value="Chromosome 15"/>
</dbReference>
<proteinExistence type="predicted"/>
<dbReference type="InterPro" id="IPR011625">
    <property type="entry name" value="A2M_N_BRD"/>
</dbReference>
<sequence length="1149" mass="126803">MHLFLFCQVVSRGKLMAYGKRAVANVDGFTLPVSYEMVPSVRVVAYYISDSGQIIADSVWIEVERECENPITFVISLQMRVTPYHARYYTKYEILIDDVVEGSIRPQHKIALRIRGTPGTLVALLAVDKAALLLRDYHRLTPDTMYGSMDEHDTGCGPGGGRNPEDVFVNAGVMVLTNLNLNVPRREGRMCAVPAENNRRKRQLKNQKAKRRTNGVDLTDPQFITTRPSEVTPRNDFRESWAFDIVEIPAYSHFVDTVDQLYSVPGSITTWSLQAFGLHAEMAMCVHNAVDLVAALDLSIDLQMPYSVVRKEYVEIQATTYNYAHYDLAVRMYLEVPDEVCSDGRSGELSDERNFVVRAHDAITITYLLVGLETGEFPVKVAALTPGASDVVIKKLKVVPEGVEKSFQFSTVLNPTGAIIDGNGQELQQDEVLECQGALMENDGTQINCMDINLPATAVPDSASCFVSITGNILGPVLTSVISGLESSIRLPSGSGEQTMIHLAPNVYVLRYLTNTDSGTDADKSRALSNIQRGIIRVLSFRRGDGSYSDSVSSPSSTWLTAFVGKVFCQSSEFTFVDVQVTCGAIEWLMTVQRSDGAFVEASRVNNRAMTGGVQGDAALTAFALITMSECQCAGMVPELAASITRATDFLEGQLDTLRRPYVVAIVTYALALVNSNRRFDANSMLKPLSSYNTATGVRFWGTDASSLSPGSRPYWYQQRPSAISVETTSYALLAQLILGELSYSFPIVKWLSEQQNYGGGFISTQDTVIALQALSEYATLNTGGNLDLYFNISAPGNFESVMLLQEGDALVQKTQQIPSESIMGKLLITTSGEGVGQLNVEVKYNDLAGDNDAECPFNIDVSSQRIDGEAGTPFAKDDKIRFRVCASYLGEAPTSLAILDVGLYSGFAPVADSLKYVVGGDSLIERTEISARSVIFYADHIPVEGDDPLCFEFEAKCEFVVGNLHHAAVHVYDYYNPAEECTKFYAPLGTHLSMTLCNNDGMCSCFSKKCAACSAPIHESTYDLLEIACDSYETYVFKIEVMHIQRNDGFKIITGIVELVIKRGYDELVFENSERQFWISSSCECPSMRPGRKFMVIGRNALPYEDEMGLPSYKYIIDNNAIVIRWRRRSGYLDYVQHRILSGDSKCD</sequence>
<gene>
    <name evidence="5" type="ORF">HOLleu_31102</name>
</gene>
<dbReference type="Gene3D" id="2.60.120.1540">
    <property type="match status" value="1"/>
</dbReference>
<dbReference type="InterPro" id="IPR008930">
    <property type="entry name" value="Terpenoid_cyclase/PrenylTrfase"/>
</dbReference>
<evidence type="ECO:0000313" key="5">
    <source>
        <dbReference type="EMBL" id="KAJ8028768.1"/>
    </source>
</evidence>
<evidence type="ECO:0000313" key="6">
    <source>
        <dbReference type="Proteomes" id="UP001152320"/>
    </source>
</evidence>
<evidence type="ECO:0000256" key="2">
    <source>
        <dbReference type="ARBA" id="ARBA00022525"/>
    </source>
</evidence>
<dbReference type="Gene3D" id="2.40.50.120">
    <property type="match status" value="1"/>
</dbReference>
<name>A0A9Q1H0H4_HOLLE</name>
<dbReference type="Gene3D" id="2.60.40.10">
    <property type="entry name" value="Immunoglobulins"/>
    <property type="match status" value="1"/>
</dbReference>
<evidence type="ECO:0000259" key="4">
    <source>
        <dbReference type="PROSITE" id="PS50189"/>
    </source>
</evidence>
<dbReference type="Pfam" id="PF07703">
    <property type="entry name" value="A2M_BRD"/>
    <property type="match status" value="1"/>
</dbReference>
<dbReference type="Pfam" id="PF07677">
    <property type="entry name" value="A2M_recep"/>
    <property type="match status" value="1"/>
</dbReference>
<dbReference type="CDD" id="cd02896">
    <property type="entry name" value="complement_C3_C4_C5"/>
    <property type="match status" value="1"/>
</dbReference>
<dbReference type="InterPro" id="IPR009048">
    <property type="entry name" value="A-macroglobulin_rcpt-bd"/>
</dbReference>
<dbReference type="SUPFAM" id="SSF50242">
    <property type="entry name" value="TIMP-like"/>
    <property type="match status" value="1"/>
</dbReference>
<dbReference type="Gene3D" id="1.50.10.20">
    <property type="match status" value="1"/>
</dbReference>
<dbReference type="Gene3D" id="2.20.130.20">
    <property type="match status" value="1"/>
</dbReference>
<dbReference type="InterPro" id="IPR001134">
    <property type="entry name" value="Netrin_domain"/>
</dbReference>
<dbReference type="InterPro" id="IPR013783">
    <property type="entry name" value="Ig-like_fold"/>
</dbReference>
<dbReference type="Pfam" id="PF07678">
    <property type="entry name" value="TED_complement"/>
    <property type="match status" value="1"/>
</dbReference>
<dbReference type="SMART" id="SM00643">
    <property type="entry name" value="C345C"/>
    <property type="match status" value="1"/>
</dbReference>
<dbReference type="GO" id="GO:0005615">
    <property type="term" value="C:extracellular space"/>
    <property type="evidence" value="ECO:0007669"/>
    <property type="project" value="InterPro"/>
</dbReference>
<dbReference type="Pfam" id="PF01759">
    <property type="entry name" value="NTR"/>
    <property type="match status" value="1"/>
</dbReference>
<comment type="caution">
    <text evidence="5">The sequence shown here is derived from an EMBL/GenBank/DDBJ whole genome shotgun (WGS) entry which is preliminary data.</text>
</comment>
<dbReference type="EMBL" id="JAIZAY010000015">
    <property type="protein sequence ID" value="KAJ8028768.1"/>
    <property type="molecule type" value="Genomic_DNA"/>
</dbReference>
<dbReference type="GO" id="GO:0004866">
    <property type="term" value="F:endopeptidase inhibitor activity"/>
    <property type="evidence" value="ECO:0007669"/>
    <property type="project" value="InterPro"/>
</dbReference>
<dbReference type="Gene3D" id="6.20.50.160">
    <property type="match status" value="1"/>
</dbReference>
<dbReference type="SUPFAM" id="SSF49410">
    <property type="entry name" value="Alpha-macroglobulin receptor domain"/>
    <property type="match status" value="1"/>
</dbReference>